<dbReference type="CDD" id="cd12797">
    <property type="entry name" value="M23_peptidase"/>
    <property type="match status" value="1"/>
</dbReference>
<keyword evidence="1" id="KW-0175">Coiled coil</keyword>
<feature type="coiled-coil region" evidence="1">
    <location>
        <begin position="51"/>
        <end position="120"/>
    </location>
</feature>
<dbReference type="InterPro" id="IPR011055">
    <property type="entry name" value="Dup_hybrid_motif"/>
</dbReference>
<feature type="transmembrane region" description="Helical" evidence="3">
    <location>
        <begin position="32"/>
        <end position="52"/>
    </location>
</feature>
<reference evidence="6" key="1">
    <citation type="journal article" date="2019" name="Int. J. Syst. Evol. Microbiol.">
        <title>The Global Catalogue of Microorganisms (GCM) 10K type strain sequencing project: providing services to taxonomists for standard genome sequencing and annotation.</title>
        <authorList>
            <consortium name="The Broad Institute Genomics Platform"/>
            <consortium name="The Broad Institute Genome Sequencing Center for Infectious Disease"/>
            <person name="Wu L."/>
            <person name="Ma J."/>
        </authorList>
    </citation>
    <scope>NUCLEOTIDE SEQUENCE [LARGE SCALE GENOMIC DNA]</scope>
    <source>
        <strain evidence="6">JCM 18657</strain>
    </source>
</reference>
<name>A0ABW2V0V6_9BACL</name>
<keyword evidence="3" id="KW-0472">Membrane</keyword>
<accession>A0ABW2V0V6</accession>
<evidence type="ECO:0000313" key="6">
    <source>
        <dbReference type="Proteomes" id="UP001596528"/>
    </source>
</evidence>
<evidence type="ECO:0000256" key="2">
    <source>
        <dbReference type="SAM" id="MobiDB-lite"/>
    </source>
</evidence>
<feature type="region of interest" description="Disordered" evidence="2">
    <location>
        <begin position="120"/>
        <end position="156"/>
    </location>
</feature>
<evidence type="ECO:0000256" key="1">
    <source>
        <dbReference type="SAM" id="Coils"/>
    </source>
</evidence>
<evidence type="ECO:0000259" key="4">
    <source>
        <dbReference type="Pfam" id="PF01551"/>
    </source>
</evidence>
<protein>
    <submittedName>
        <fullName evidence="5">Peptidoglycan DD-metalloendopeptidase family protein</fullName>
    </submittedName>
</protein>
<proteinExistence type="predicted"/>
<dbReference type="InterPro" id="IPR050570">
    <property type="entry name" value="Cell_wall_metabolism_enzyme"/>
</dbReference>
<dbReference type="PANTHER" id="PTHR21666:SF270">
    <property type="entry name" value="MUREIN HYDROLASE ACTIVATOR ENVC"/>
    <property type="match status" value="1"/>
</dbReference>
<organism evidence="5 6">
    <name type="scientific">Paenibacillus thermoaerophilus</name>
    <dbReference type="NCBI Taxonomy" id="1215385"/>
    <lineage>
        <taxon>Bacteria</taxon>
        <taxon>Bacillati</taxon>
        <taxon>Bacillota</taxon>
        <taxon>Bacilli</taxon>
        <taxon>Bacillales</taxon>
        <taxon>Paenibacillaceae</taxon>
        <taxon>Paenibacillus</taxon>
    </lineage>
</organism>
<dbReference type="EMBL" id="JBHTGQ010000004">
    <property type="protein sequence ID" value="MFC7748878.1"/>
    <property type="molecule type" value="Genomic_DNA"/>
</dbReference>
<evidence type="ECO:0000256" key="3">
    <source>
        <dbReference type="SAM" id="Phobius"/>
    </source>
</evidence>
<gene>
    <name evidence="5" type="ORF">ACFQWB_02815</name>
</gene>
<dbReference type="SUPFAM" id="SSF51261">
    <property type="entry name" value="Duplicated hybrid motif"/>
    <property type="match status" value="1"/>
</dbReference>
<dbReference type="InterPro" id="IPR016047">
    <property type="entry name" value="M23ase_b-sheet_dom"/>
</dbReference>
<keyword evidence="6" id="KW-1185">Reference proteome</keyword>
<dbReference type="Pfam" id="PF01551">
    <property type="entry name" value="Peptidase_M23"/>
    <property type="match status" value="1"/>
</dbReference>
<dbReference type="RefSeq" id="WP_170209432.1">
    <property type="nucleotide sequence ID" value="NZ_JBHTGQ010000004.1"/>
</dbReference>
<keyword evidence="3" id="KW-0812">Transmembrane</keyword>
<sequence>MWNPKQDNRVTLLVIPNSTRPVRKLHVTRRGVRAAGVMTLAALLGTGAWVALEHRAQRMAAEALRQEIERQQAGYEELIDRKQSELIELQNRIAELSAQAAEVERRLAELRSLEKELQGLAGVSPPPRQTAGALPQAQPPVADDPEESASDFSAGRAPYAGAGLPDIALAYNPPWYAAKGSSRKVRYVPGTGIGFGPEPKFRKSGVTALSAVSRAAVGGYAPPPGDGPDVAKAEPQRLSVRFQAFAAESERLDADLSELAEELRRKEKLQRATPSIWPTRSRLVTSGFGYRRDPFTGKTTMHEGLDIDGKTGDDVYAAAEGTVLQTGFDSSRGHFIVIRHTAALQTIYMHLSKVLTKPGRTVKKGELIGRVGSTGRSTGSHLHYQVEVGGKPVNPAKYLPSSQS</sequence>
<dbReference type="PANTHER" id="PTHR21666">
    <property type="entry name" value="PEPTIDASE-RELATED"/>
    <property type="match status" value="1"/>
</dbReference>
<keyword evidence="3" id="KW-1133">Transmembrane helix</keyword>
<dbReference type="Proteomes" id="UP001596528">
    <property type="component" value="Unassembled WGS sequence"/>
</dbReference>
<comment type="caution">
    <text evidence="5">The sequence shown here is derived from an EMBL/GenBank/DDBJ whole genome shotgun (WGS) entry which is preliminary data.</text>
</comment>
<feature type="domain" description="M23ase beta-sheet core" evidence="4">
    <location>
        <begin position="301"/>
        <end position="395"/>
    </location>
</feature>
<evidence type="ECO:0000313" key="5">
    <source>
        <dbReference type="EMBL" id="MFC7748878.1"/>
    </source>
</evidence>
<dbReference type="Gene3D" id="2.70.70.10">
    <property type="entry name" value="Glucose Permease (Domain IIA)"/>
    <property type="match status" value="1"/>
</dbReference>